<evidence type="ECO:0000313" key="8">
    <source>
        <dbReference type="Proteomes" id="UP000095209"/>
    </source>
</evidence>
<dbReference type="GO" id="GO:0005886">
    <property type="term" value="C:plasma membrane"/>
    <property type="evidence" value="ECO:0007669"/>
    <property type="project" value="UniProtKB-SubCell"/>
</dbReference>
<organism evidence="7 8">
    <name type="scientific">Bacillus solimangrovi</name>
    <dbReference type="NCBI Taxonomy" id="1305675"/>
    <lineage>
        <taxon>Bacteria</taxon>
        <taxon>Bacillati</taxon>
        <taxon>Bacillota</taxon>
        <taxon>Bacilli</taxon>
        <taxon>Bacillales</taxon>
        <taxon>Bacillaceae</taxon>
        <taxon>Bacillus</taxon>
    </lineage>
</organism>
<evidence type="ECO:0000256" key="6">
    <source>
        <dbReference type="SAM" id="Phobius"/>
    </source>
</evidence>
<accession>A0A1E5LIN7</accession>
<evidence type="ECO:0000256" key="3">
    <source>
        <dbReference type="ARBA" id="ARBA00022692"/>
    </source>
</evidence>
<keyword evidence="5 6" id="KW-0472">Membrane</keyword>
<dbReference type="STRING" id="1305675.BFG57_10635"/>
<feature type="transmembrane region" description="Helical" evidence="6">
    <location>
        <begin position="260"/>
        <end position="279"/>
    </location>
</feature>
<keyword evidence="8" id="KW-1185">Reference proteome</keyword>
<comment type="subcellular location">
    <subcellularLocation>
        <location evidence="1">Cell membrane</location>
        <topology evidence="1">Multi-pass membrane protein</topology>
    </subcellularLocation>
</comment>
<proteinExistence type="predicted"/>
<dbReference type="Proteomes" id="UP000095209">
    <property type="component" value="Unassembled WGS sequence"/>
</dbReference>
<comment type="caution">
    <text evidence="7">The sequence shown here is derived from an EMBL/GenBank/DDBJ whole genome shotgun (WGS) entry which is preliminary data.</text>
</comment>
<sequence>MWENIQIFGFRALWSPYYFIAILSIAVLYVTVVRGRFMDKFTDATPATRKQMTRFLGAMALLYIVKGSPLDLLGHMNFSFHMVQMSLLYLAIPPLLILGTPDWLLRAIVNTKGINQIFKLFSKPLLALFLFNGSFSMYHFPGVFDFIKTDSLLHAAVTGLIFIFAFFMWIPLIAPLPEYDRMSDLFKMGYLFANGLLLSPACALIIFSNSPLYATYYDPEHWVQALALCVPASLLNGIDVSNINLFSFTSLQKDQQLGGIIMKIVQEIIYGMTLGYVFFRWVRNEKIRGEEEVAKYMTPQPSDS</sequence>
<dbReference type="Pfam" id="PF09678">
    <property type="entry name" value="Caa3_CtaG"/>
    <property type="match status" value="1"/>
</dbReference>
<evidence type="ECO:0000256" key="1">
    <source>
        <dbReference type="ARBA" id="ARBA00004651"/>
    </source>
</evidence>
<evidence type="ECO:0000256" key="5">
    <source>
        <dbReference type="ARBA" id="ARBA00023136"/>
    </source>
</evidence>
<reference evidence="7 8" key="1">
    <citation type="submission" date="2016-08" db="EMBL/GenBank/DDBJ databases">
        <title>Genome of Bacillus solimangrovi GH2-4.</title>
        <authorList>
            <person name="Lim S."/>
            <person name="Kim B.-C."/>
        </authorList>
    </citation>
    <scope>NUCLEOTIDE SEQUENCE [LARGE SCALE GENOMIC DNA]</scope>
    <source>
        <strain evidence="7 8">GH2-4</strain>
    </source>
</reference>
<name>A0A1E5LIN7_9BACI</name>
<dbReference type="AlphaFoldDB" id="A0A1E5LIN7"/>
<dbReference type="EMBL" id="MJEH01000007">
    <property type="protein sequence ID" value="OEH93918.1"/>
    <property type="molecule type" value="Genomic_DNA"/>
</dbReference>
<feature type="transmembrane region" description="Helical" evidence="6">
    <location>
        <begin position="53"/>
        <end position="72"/>
    </location>
</feature>
<protein>
    <submittedName>
        <fullName evidence="7">Cytochrome c oxidase assembly factor CtaG</fullName>
    </submittedName>
</protein>
<dbReference type="OrthoDB" id="128422at2"/>
<keyword evidence="3 6" id="KW-0812">Transmembrane</keyword>
<keyword evidence="2" id="KW-1003">Cell membrane</keyword>
<evidence type="ECO:0000313" key="7">
    <source>
        <dbReference type="EMBL" id="OEH93918.1"/>
    </source>
</evidence>
<evidence type="ECO:0000256" key="4">
    <source>
        <dbReference type="ARBA" id="ARBA00022989"/>
    </source>
</evidence>
<dbReference type="InterPro" id="IPR014108">
    <property type="entry name" value="Caa3-assmbl_CtaG"/>
</dbReference>
<feature type="transmembrane region" description="Helical" evidence="6">
    <location>
        <begin position="12"/>
        <end position="32"/>
    </location>
</feature>
<keyword evidence="4 6" id="KW-1133">Transmembrane helix</keyword>
<feature type="transmembrane region" description="Helical" evidence="6">
    <location>
        <begin position="78"/>
        <end position="99"/>
    </location>
</feature>
<feature type="transmembrane region" description="Helical" evidence="6">
    <location>
        <begin position="188"/>
        <end position="207"/>
    </location>
</feature>
<evidence type="ECO:0000256" key="2">
    <source>
        <dbReference type="ARBA" id="ARBA00022475"/>
    </source>
</evidence>
<dbReference type="NCBIfam" id="TIGR02737">
    <property type="entry name" value="caa3_CtaG"/>
    <property type="match status" value="1"/>
</dbReference>
<dbReference type="RefSeq" id="WP_069716062.1">
    <property type="nucleotide sequence ID" value="NZ_MJEH01000007.1"/>
</dbReference>
<feature type="transmembrane region" description="Helical" evidence="6">
    <location>
        <begin position="120"/>
        <end position="140"/>
    </location>
</feature>
<gene>
    <name evidence="7" type="ORF">BFG57_10635</name>
</gene>
<feature type="transmembrane region" description="Helical" evidence="6">
    <location>
        <begin position="152"/>
        <end position="176"/>
    </location>
</feature>
<dbReference type="InterPro" id="IPR019108">
    <property type="entry name" value="Caa3_assmbl_CtaG-rel"/>
</dbReference>